<feature type="region of interest" description="Disordered" evidence="1">
    <location>
        <begin position="1"/>
        <end position="23"/>
    </location>
</feature>
<accession>A0ABP8AWK4</accession>
<evidence type="ECO:0000256" key="2">
    <source>
        <dbReference type="SAM" id="Phobius"/>
    </source>
</evidence>
<keyword evidence="2" id="KW-0472">Membrane</keyword>
<proteinExistence type="predicted"/>
<dbReference type="EMBL" id="BAABAQ010000005">
    <property type="protein sequence ID" value="GAA4192199.1"/>
    <property type="molecule type" value="Genomic_DNA"/>
</dbReference>
<protein>
    <submittedName>
        <fullName evidence="3">Uncharacterized protein</fullName>
    </submittedName>
</protein>
<keyword evidence="4" id="KW-1185">Reference proteome</keyword>
<keyword evidence="2" id="KW-0812">Transmembrane</keyword>
<evidence type="ECO:0000313" key="3">
    <source>
        <dbReference type="EMBL" id="GAA4192199.1"/>
    </source>
</evidence>
<evidence type="ECO:0000313" key="4">
    <source>
        <dbReference type="Proteomes" id="UP001501251"/>
    </source>
</evidence>
<evidence type="ECO:0000256" key="1">
    <source>
        <dbReference type="SAM" id="MobiDB-lite"/>
    </source>
</evidence>
<name>A0ABP8AWK4_9ACTN</name>
<sequence>MVRKATTASNGRTRGRANEEQPSHITVPVIGTLTVPPPDRLVFYGVLGVLGALGVIEWPVAFVVGLGHYLSEQRRSPALRQAGQAAEAA</sequence>
<keyword evidence="2" id="KW-1133">Transmembrane helix</keyword>
<organism evidence="3 4">
    <name type="scientific">Streptosporangium oxazolinicum</name>
    <dbReference type="NCBI Taxonomy" id="909287"/>
    <lineage>
        <taxon>Bacteria</taxon>
        <taxon>Bacillati</taxon>
        <taxon>Actinomycetota</taxon>
        <taxon>Actinomycetes</taxon>
        <taxon>Streptosporangiales</taxon>
        <taxon>Streptosporangiaceae</taxon>
        <taxon>Streptosporangium</taxon>
    </lineage>
</organism>
<comment type="caution">
    <text evidence="3">The sequence shown here is derived from an EMBL/GenBank/DDBJ whole genome shotgun (WGS) entry which is preliminary data.</text>
</comment>
<feature type="transmembrane region" description="Helical" evidence="2">
    <location>
        <begin position="41"/>
        <end position="70"/>
    </location>
</feature>
<dbReference type="RefSeq" id="WP_344918781.1">
    <property type="nucleotide sequence ID" value="NZ_BAABAQ010000005.1"/>
</dbReference>
<feature type="compositionally biased region" description="Polar residues" evidence="1">
    <location>
        <begin position="1"/>
        <end position="12"/>
    </location>
</feature>
<gene>
    <name evidence="3" type="ORF">GCM10022252_33200</name>
</gene>
<dbReference type="Proteomes" id="UP001501251">
    <property type="component" value="Unassembled WGS sequence"/>
</dbReference>
<reference evidence="4" key="1">
    <citation type="journal article" date="2019" name="Int. J. Syst. Evol. Microbiol.">
        <title>The Global Catalogue of Microorganisms (GCM) 10K type strain sequencing project: providing services to taxonomists for standard genome sequencing and annotation.</title>
        <authorList>
            <consortium name="The Broad Institute Genomics Platform"/>
            <consortium name="The Broad Institute Genome Sequencing Center for Infectious Disease"/>
            <person name="Wu L."/>
            <person name="Ma J."/>
        </authorList>
    </citation>
    <scope>NUCLEOTIDE SEQUENCE [LARGE SCALE GENOMIC DNA]</scope>
    <source>
        <strain evidence="4">JCM 17388</strain>
    </source>
</reference>